<feature type="transmembrane region" description="Helical" evidence="3">
    <location>
        <begin position="619"/>
        <end position="640"/>
    </location>
</feature>
<evidence type="ECO:0000256" key="1">
    <source>
        <dbReference type="ARBA" id="ARBA00005585"/>
    </source>
</evidence>
<feature type="region of interest" description="Disordered" evidence="2">
    <location>
        <begin position="1"/>
        <end position="23"/>
    </location>
</feature>
<dbReference type="GO" id="GO:0016020">
    <property type="term" value="C:membrane"/>
    <property type="evidence" value="ECO:0007669"/>
    <property type="project" value="TreeGrafter"/>
</dbReference>
<dbReference type="PROSITE" id="PS50156">
    <property type="entry name" value="SSD"/>
    <property type="match status" value="1"/>
</dbReference>
<feature type="region of interest" description="Disordered" evidence="2">
    <location>
        <begin position="1314"/>
        <end position="1354"/>
    </location>
</feature>
<keyword evidence="6" id="KW-1185">Reference proteome</keyword>
<dbReference type="OrthoDB" id="190529at2759"/>
<feature type="transmembrane region" description="Helical" evidence="3">
    <location>
        <begin position="685"/>
        <end position="713"/>
    </location>
</feature>
<evidence type="ECO:0000259" key="4">
    <source>
        <dbReference type="PROSITE" id="PS50156"/>
    </source>
</evidence>
<feature type="transmembrane region" description="Helical" evidence="3">
    <location>
        <begin position="840"/>
        <end position="858"/>
    </location>
</feature>
<feature type="transmembrane region" description="Helical" evidence="3">
    <location>
        <begin position="1057"/>
        <end position="1074"/>
    </location>
</feature>
<evidence type="ECO:0000256" key="3">
    <source>
        <dbReference type="SAM" id="Phobius"/>
    </source>
</evidence>
<feature type="compositionally biased region" description="Polar residues" evidence="2">
    <location>
        <begin position="94"/>
        <end position="112"/>
    </location>
</feature>
<gene>
    <name evidence="5" type="ORF">SEMRO_78_G042390.1</name>
</gene>
<feature type="domain" description="SSD" evidence="4">
    <location>
        <begin position="556"/>
        <end position="713"/>
    </location>
</feature>
<feature type="compositionally biased region" description="Low complexity" evidence="2">
    <location>
        <begin position="82"/>
        <end position="93"/>
    </location>
</feature>
<feature type="transmembrane region" description="Helical" evidence="3">
    <location>
        <begin position="661"/>
        <end position="679"/>
    </location>
</feature>
<comment type="caution">
    <text evidence="5">The sequence shown here is derived from an EMBL/GenBank/DDBJ whole genome shotgun (WGS) entry which is preliminary data.</text>
</comment>
<accession>A0A9N8DGB0</accession>
<dbReference type="InterPro" id="IPR051697">
    <property type="entry name" value="Patched_domain-protein"/>
</dbReference>
<dbReference type="InterPro" id="IPR053958">
    <property type="entry name" value="HMGCR/SNAP/NPC1-like_SSD"/>
</dbReference>
<feature type="transmembrane region" description="Helical" evidence="3">
    <location>
        <begin position="557"/>
        <end position="576"/>
    </location>
</feature>
<keyword evidence="3" id="KW-0472">Membrane</keyword>
<keyword evidence="3" id="KW-1133">Transmembrane helix</keyword>
<proteinExistence type="inferred from homology"/>
<feature type="compositionally biased region" description="Basic and acidic residues" evidence="2">
    <location>
        <begin position="201"/>
        <end position="218"/>
    </location>
</feature>
<dbReference type="Proteomes" id="UP001153069">
    <property type="component" value="Unassembled WGS sequence"/>
</dbReference>
<comment type="similarity">
    <text evidence="1">Belongs to the patched family.</text>
</comment>
<dbReference type="PANTHER" id="PTHR10796">
    <property type="entry name" value="PATCHED-RELATED"/>
    <property type="match status" value="1"/>
</dbReference>
<feature type="transmembrane region" description="Helical" evidence="3">
    <location>
        <begin position="1182"/>
        <end position="1205"/>
    </location>
</feature>
<organism evidence="5 6">
    <name type="scientific">Seminavis robusta</name>
    <dbReference type="NCBI Taxonomy" id="568900"/>
    <lineage>
        <taxon>Eukaryota</taxon>
        <taxon>Sar</taxon>
        <taxon>Stramenopiles</taxon>
        <taxon>Ochrophyta</taxon>
        <taxon>Bacillariophyta</taxon>
        <taxon>Bacillariophyceae</taxon>
        <taxon>Bacillariophycidae</taxon>
        <taxon>Naviculales</taxon>
        <taxon>Naviculaceae</taxon>
        <taxon>Seminavis</taxon>
    </lineage>
</organism>
<feature type="compositionally biased region" description="Low complexity" evidence="2">
    <location>
        <begin position="766"/>
        <end position="781"/>
    </location>
</feature>
<name>A0A9N8DGB0_9STRA</name>
<feature type="transmembrane region" description="Helical" evidence="3">
    <location>
        <begin position="588"/>
        <end position="613"/>
    </location>
</feature>
<feature type="region of interest" description="Disordered" evidence="2">
    <location>
        <begin position="154"/>
        <end position="225"/>
    </location>
</feature>
<protein>
    <submittedName>
        <fullName evidence="5">Pick C1-like protein 1</fullName>
    </submittedName>
</protein>
<feature type="transmembrane region" description="Helical" evidence="3">
    <location>
        <begin position="1108"/>
        <end position="1129"/>
    </location>
</feature>
<sequence>MVKHESWMKTGTPEHVPVAGGGDEATTRTVGIVFPVFSQDHHNSVVAVDTGGCAAVTQQSNLTGLLSHNPKSGNNDHNAPPSNSRSQSSKSYSLVDSSGNRATTPEPTLNRESSSCSALTSSTTEVSCVRSGYDLPVGFEVSLEFHKEVSSLFSSQSSSLLVAEDPDEATTRKRTSKAGSNKTTCSSQSKTQTSHTNNNHNRMDTSRRSTRSTREDPSGRSLFYDEFSIRQETQQTINRSESMQPLQQQQQQQASGGRQTPPSSSSSKDDSILKCAVDKWTKCTQWLHYAICQFVLAVSLRAARNPRSCIAIVLCVSLGVIATGFFTNFYVEANEEAMFAPTDALSRQHGRYVSNVDGFPEGERGIAVTIHRNGDNVVGYEVVNRAFMAVDFIRSLPEVQDLCSYSPKTNDLGAPYCQSHGLMSFWNENSTLFRQETQGSDQVVIETISKNVTSEGTPFFHDFFMGRSQRDPKSGLIFEAKMIVLYVGLPDVKLEEEDVFGQVTEVSLTPKVESAVIDALRELRKEWADEPGNVYKLEFLTMRSLGDELVRAIADDIPLIPLVFFIMTGFTCFVFYRNDPVKSRSMVGIGSVVTILMSIMTGFGMCFAIGVPFTSMTQILPFVIFGVGLDDTFIITGAYFRTNPNKETVERIRETMEEVGNSISLTTITTTVAFLMGLISTIPSIQWLCIYAAPTIFIDYVYQITFFVAILVLDEERIKANRRDCCICFTVSSPSSAKPSDSDSSESDSSKRPLQNGNPQEHSKKASSALSGPPSSSGRSRVMTEDDDSDDPSAIRLRQNELASQDESSPASGVPMEDRHWADRFMDWYADKLMHPCAKVFVLIGFTAFLGACIYSSTQLVQSFRASDFLPTDSYALAYVNALSAYTVSTFRIPVYFRYVDQSDPQIQEQMQKYVDEVTRLQHFQKEPEACWFRDFKDVADGNHEAFANYSFIFENNWTFYERFDVLMSIPEVYDIYGGDIALNPDGTIETSRCWFSLQDLNVEVVREQVQVLADLHRVSMNQTVNQGREDDMPFFAFESIFFLWDFYTVVVAELQFTTISGVIAITAIGFLLIPHWSATMFVTPLIMVLYVDLLGTIQFAGLAINPLTYVCLVISIGLLVDFLMHIILRYYESAETTREAKVKDTLRTMGASILVGGLSTCLGVVPLAFSSSGILKTVFISFIAMVTLGIGHGLILLPVLLSYWGPTVCVRMNQQDLERELHIDEHAAHGGNQQRDIMATSDRIDEEADADVPPSVAASRGPVGSVTVNRACQSFDSTSTLEKPGTIPLFTRTGHDSGNTSYFSAIEDVDVDDIDDDGAPSNPVSSVFRHTGEDRESRLGGMDLIEPSDSISV</sequence>
<feature type="transmembrane region" description="Helical" evidence="3">
    <location>
        <begin position="1150"/>
        <end position="1170"/>
    </location>
</feature>
<feature type="transmembrane region" description="Helical" evidence="3">
    <location>
        <begin position="310"/>
        <end position="331"/>
    </location>
</feature>
<dbReference type="PANTHER" id="PTHR10796:SF92">
    <property type="entry name" value="PATCHED-RELATED, ISOFORM A"/>
    <property type="match status" value="1"/>
</dbReference>
<dbReference type="InterPro" id="IPR000731">
    <property type="entry name" value="SSD"/>
</dbReference>
<dbReference type="SUPFAM" id="SSF82866">
    <property type="entry name" value="Multidrug efflux transporter AcrB transmembrane domain"/>
    <property type="match status" value="2"/>
</dbReference>
<feature type="compositionally biased region" description="Polar residues" evidence="2">
    <location>
        <begin position="237"/>
        <end position="246"/>
    </location>
</feature>
<feature type="region of interest" description="Disordered" evidence="2">
    <location>
        <begin position="733"/>
        <end position="793"/>
    </location>
</feature>
<feature type="compositionally biased region" description="Polar residues" evidence="2">
    <location>
        <begin position="64"/>
        <end position="81"/>
    </location>
</feature>
<feature type="transmembrane region" description="Helical" evidence="3">
    <location>
        <begin position="1081"/>
        <end position="1102"/>
    </location>
</feature>
<feature type="region of interest" description="Disordered" evidence="2">
    <location>
        <begin position="64"/>
        <end position="117"/>
    </location>
</feature>
<keyword evidence="3" id="KW-0812">Transmembrane</keyword>
<evidence type="ECO:0000256" key="2">
    <source>
        <dbReference type="SAM" id="MobiDB-lite"/>
    </source>
</evidence>
<evidence type="ECO:0000313" key="6">
    <source>
        <dbReference type="Proteomes" id="UP001153069"/>
    </source>
</evidence>
<evidence type="ECO:0000313" key="5">
    <source>
        <dbReference type="EMBL" id="CAB9500204.1"/>
    </source>
</evidence>
<dbReference type="EMBL" id="CAICTM010000077">
    <property type="protein sequence ID" value="CAB9500204.1"/>
    <property type="molecule type" value="Genomic_DNA"/>
</dbReference>
<dbReference type="Pfam" id="PF12349">
    <property type="entry name" value="Sterol-sensing"/>
    <property type="match status" value="1"/>
</dbReference>
<feature type="region of interest" description="Disordered" evidence="2">
    <location>
        <begin position="237"/>
        <end position="270"/>
    </location>
</feature>
<reference evidence="5" key="1">
    <citation type="submission" date="2020-06" db="EMBL/GenBank/DDBJ databases">
        <authorList>
            <consortium name="Plant Systems Biology data submission"/>
        </authorList>
    </citation>
    <scope>NUCLEOTIDE SEQUENCE</scope>
    <source>
        <strain evidence="5">D6</strain>
    </source>
</reference>
<dbReference type="Gene3D" id="1.20.1640.10">
    <property type="entry name" value="Multidrug efflux transporter AcrB transmembrane domain"/>
    <property type="match status" value="2"/>
</dbReference>
<feature type="compositionally biased region" description="Low complexity" evidence="2">
    <location>
        <begin position="180"/>
        <end position="200"/>
    </location>
</feature>